<proteinExistence type="predicted"/>
<evidence type="ECO:0000256" key="1">
    <source>
        <dbReference type="SAM" id="SignalP"/>
    </source>
</evidence>
<keyword evidence="1" id="KW-0732">Signal</keyword>
<evidence type="ECO:0000313" key="2">
    <source>
        <dbReference type="EMBL" id="ODR97714.1"/>
    </source>
</evidence>
<reference evidence="2 3" key="1">
    <citation type="journal article" date="2016" name="Environ. Microbiol.">
        <title>New Methyloceanibacter diversity from North Sea sediments includes methanotroph containing solely the soluble methane monooxygenase.</title>
        <authorList>
            <person name="Vekeman B."/>
            <person name="Kerckhof F.M."/>
            <person name="Cremers G."/>
            <person name="de Vos P."/>
            <person name="Vandamme P."/>
            <person name="Boon N."/>
            <person name="Op den Camp H.J."/>
            <person name="Heylen K."/>
        </authorList>
    </citation>
    <scope>NUCLEOTIDE SEQUENCE [LARGE SCALE GENOMIC DNA]</scope>
    <source>
        <strain evidence="2 3">R-67175</strain>
    </source>
</reference>
<dbReference type="Proteomes" id="UP000094472">
    <property type="component" value="Unassembled WGS sequence"/>
</dbReference>
<sequence length="88" mass="9566">MFRIFSTTSVVSVLMLGLASAALAATGEYENMDAMALAHGQAIKTDCSINSQLDGKTYCFGSQSAMSEFMQHPKRNARKAHTAYQSMH</sequence>
<keyword evidence="3" id="KW-1185">Reference proteome</keyword>
<evidence type="ECO:0000313" key="3">
    <source>
        <dbReference type="Proteomes" id="UP000094472"/>
    </source>
</evidence>
<accession>A0A1E3VW13</accession>
<dbReference type="AlphaFoldDB" id="A0A1E3VW13"/>
<comment type="caution">
    <text evidence="2">The sequence shown here is derived from an EMBL/GenBank/DDBJ whole genome shotgun (WGS) entry which is preliminary data.</text>
</comment>
<feature type="signal peptide" evidence="1">
    <location>
        <begin position="1"/>
        <end position="24"/>
    </location>
</feature>
<gene>
    <name evidence="2" type="ORF">AUC69_11500</name>
</gene>
<evidence type="ECO:0008006" key="4">
    <source>
        <dbReference type="Google" id="ProtNLM"/>
    </source>
</evidence>
<organism evidence="2 3">
    <name type="scientific">Methyloceanibacter superfactus</name>
    <dbReference type="NCBI Taxonomy" id="1774969"/>
    <lineage>
        <taxon>Bacteria</taxon>
        <taxon>Pseudomonadati</taxon>
        <taxon>Pseudomonadota</taxon>
        <taxon>Alphaproteobacteria</taxon>
        <taxon>Hyphomicrobiales</taxon>
        <taxon>Hyphomicrobiaceae</taxon>
        <taxon>Methyloceanibacter</taxon>
    </lineage>
</organism>
<dbReference type="RefSeq" id="WP_069441802.1">
    <property type="nucleotide sequence ID" value="NZ_LPWF01000025.1"/>
</dbReference>
<name>A0A1E3VW13_9HYPH</name>
<feature type="chain" id="PRO_5009138674" description="YARHG domain-containing protein" evidence="1">
    <location>
        <begin position="25"/>
        <end position="88"/>
    </location>
</feature>
<protein>
    <recommendedName>
        <fullName evidence="4">YARHG domain-containing protein</fullName>
    </recommendedName>
</protein>
<dbReference type="EMBL" id="LPWF01000025">
    <property type="protein sequence ID" value="ODR97714.1"/>
    <property type="molecule type" value="Genomic_DNA"/>
</dbReference>